<feature type="domain" description="Major facilitator superfamily (MFS) profile" evidence="9">
    <location>
        <begin position="1"/>
        <end position="404"/>
    </location>
</feature>
<evidence type="ECO:0000256" key="8">
    <source>
        <dbReference type="SAM" id="Phobius"/>
    </source>
</evidence>
<keyword evidence="3" id="KW-1003">Cell membrane</keyword>
<gene>
    <name evidence="10" type="ORF">METZ01_LOCUS11184</name>
</gene>
<dbReference type="PROSITE" id="PS50850">
    <property type="entry name" value="MFS"/>
    <property type="match status" value="1"/>
</dbReference>
<evidence type="ECO:0000256" key="2">
    <source>
        <dbReference type="ARBA" id="ARBA00022448"/>
    </source>
</evidence>
<dbReference type="GO" id="GO:0005886">
    <property type="term" value="C:plasma membrane"/>
    <property type="evidence" value="ECO:0007669"/>
    <property type="project" value="UniProtKB-SubCell"/>
</dbReference>
<name>A0A381NUV1_9ZZZZ</name>
<feature type="transmembrane region" description="Helical" evidence="8">
    <location>
        <begin position="111"/>
        <end position="128"/>
    </location>
</feature>
<keyword evidence="6 8" id="KW-0472">Membrane</keyword>
<protein>
    <recommendedName>
        <fullName evidence="9">Major facilitator superfamily (MFS) profile domain-containing protein</fullName>
    </recommendedName>
</protein>
<dbReference type="AlphaFoldDB" id="A0A381NUV1"/>
<feature type="transmembrane region" description="Helical" evidence="8">
    <location>
        <begin position="21"/>
        <end position="41"/>
    </location>
</feature>
<feature type="transmembrane region" description="Helical" evidence="8">
    <location>
        <begin position="291"/>
        <end position="311"/>
    </location>
</feature>
<dbReference type="PANTHER" id="PTHR23513:SF11">
    <property type="entry name" value="STAPHYLOFERRIN A TRANSPORTER"/>
    <property type="match status" value="1"/>
</dbReference>
<dbReference type="InterPro" id="IPR020846">
    <property type="entry name" value="MFS_dom"/>
</dbReference>
<dbReference type="CDD" id="cd06173">
    <property type="entry name" value="MFS_MefA_like"/>
    <property type="match status" value="1"/>
</dbReference>
<dbReference type="Pfam" id="PF05977">
    <property type="entry name" value="MFS_3"/>
    <property type="match status" value="1"/>
</dbReference>
<dbReference type="Gene3D" id="1.20.1250.20">
    <property type="entry name" value="MFS general substrate transporter like domains"/>
    <property type="match status" value="1"/>
</dbReference>
<feature type="transmembrane region" description="Helical" evidence="8">
    <location>
        <begin position="87"/>
        <end position="105"/>
    </location>
</feature>
<organism evidence="10">
    <name type="scientific">marine metagenome</name>
    <dbReference type="NCBI Taxonomy" id="408172"/>
    <lineage>
        <taxon>unclassified sequences</taxon>
        <taxon>metagenomes</taxon>
        <taxon>ecological metagenomes</taxon>
    </lineage>
</organism>
<feature type="transmembrane region" description="Helical" evidence="8">
    <location>
        <begin position="378"/>
        <end position="397"/>
    </location>
</feature>
<keyword evidence="2" id="KW-0813">Transport</keyword>
<feature type="transmembrane region" description="Helical" evidence="8">
    <location>
        <begin position="227"/>
        <end position="251"/>
    </location>
</feature>
<dbReference type="PANTHER" id="PTHR23513">
    <property type="entry name" value="INTEGRAL MEMBRANE EFFLUX PROTEIN-RELATED"/>
    <property type="match status" value="1"/>
</dbReference>
<evidence type="ECO:0000256" key="3">
    <source>
        <dbReference type="ARBA" id="ARBA00022475"/>
    </source>
</evidence>
<dbReference type="SUPFAM" id="SSF103473">
    <property type="entry name" value="MFS general substrate transporter"/>
    <property type="match status" value="1"/>
</dbReference>
<evidence type="ECO:0000256" key="4">
    <source>
        <dbReference type="ARBA" id="ARBA00022692"/>
    </source>
</evidence>
<accession>A0A381NUV1</accession>
<dbReference type="InterPro" id="IPR036259">
    <property type="entry name" value="MFS_trans_sf"/>
</dbReference>
<evidence type="ECO:0000256" key="5">
    <source>
        <dbReference type="ARBA" id="ARBA00022989"/>
    </source>
</evidence>
<keyword evidence="5 8" id="KW-1133">Transmembrane helix</keyword>
<feature type="transmembrane region" description="Helical" evidence="8">
    <location>
        <begin position="53"/>
        <end position="75"/>
    </location>
</feature>
<feature type="compositionally biased region" description="Polar residues" evidence="7">
    <location>
        <begin position="409"/>
        <end position="430"/>
    </location>
</feature>
<reference evidence="10" key="1">
    <citation type="submission" date="2018-05" db="EMBL/GenBank/DDBJ databases">
        <authorList>
            <person name="Lanie J.A."/>
            <person name="Ng W.-L."/>
            <person name="Kazmierczak K.M."/>
            <person name="Andrzejewski T.M."/>
            <person name="Davidsen T.M."/>
            <person name="Wayne K.J."/>
            <person name="Tettelin H."/>
            <person name="Glass J.I."/>
            <person name="Rusch D."/>
            <person name="Podicherti R."/>
            <person name="Tsui H.-C.T."/>
            <person name="Winkler M.E."/>
        </authorList>
    </citation>
    <scope>NUCLEOTIDE SEQUENCE</scope>
</reference>
<feature type="non-terminal residue" evidence="10">
    <location>
        <position position="1"/>
    </location>
</feature>
<feature type="region of interest" description="Disordered" evidence="7">
    <location>
        <begin position="407"/>
        <end position="430"/>
    </location>
</feature>
<evidence type="ECO:0000256" key="1">
    <source>
        <dbReference type="ARBA" id="ARBA00004651"/>
    </source>
</evidence>
<keyword evidence="4 8" id="KW-0812">Transmembrane</keyword>
<evidence type="ECO:0000259" key="9">
    <source>
        <dbReference type="PROSITE" id="PS50850"/>
    </source>
</evidence>
<feature type="transmembrane region" description="Helical" evidence="8">
    <location>
        <begin position="351"/>
        <end position="372"/>
    </location>
</feature>
<dbReference type="GO" id="GO:0022857">
    <property type="term" value="F:transmembrane transporter activity"/>
    <property type="evidence" value="ECO:0007669"/>
    <property type="project" value="InterPro"/>
</dbReference>
<proteinExistence type="predicted"/>
<evidence type="ECO:0000256" key="6">
    <source>
        <dbReference type="ARBA" id="ARBA00023136"/>
    </source>
</evidence>
<dbReference type="EMBL" id="UINC01000612">
    <property type="protein sequence ID" value="SUZ58330.1"/>
    <property type="molecule type" value="Genomic_DNA"/>
</dbReference>
<evidence type="ECO:0000256" key="7">
    <source>
        <dbReference type="SAM" id="MobiDB-lite"/>
    </source>
</evidence>
<sequence>VHISILSGTSYSAFRYREYRLFWVAAAFSNIGMWSLVYGRLFLMRQLTGSEVMLGLVATANLAPVLIFSMWGGVLADRFNRLKIVRFTRLLFAVATFGTGMLIQSGAVEPWHILAISSATGTLLAFDIPSRSAMVAAIVPKDHLGGAIALYSIVFGAAAIIGPILIEPLVSNWGLEGLFYIIGSSYVLTVITLFMMNTKGHKVTATTRTALAGLVEGFTYLKKQRSIFSVILLGITLGVFGTSFDTLLPVFTDEIFQGGLGVYGQLLLGVGIGGLIATISITLIGNRVRPALYLTVGGIGLGAAQIAFAQINALDLAVVIAGVIGGFKVLMGTMNTTVVQTLVDEEFRGRVLSINQLTWGASALGGLLMGYLAQRFDAPFAMTLGGSIAIVATLFVGQRLLRSFGFGSKPNSPGNSTQENTLENKTQNTS</sequence>
<feature type="transmembrane region" description="Helical" evidence="8">
    <location>
        <begin position="178"/>
        <end position="196"/>
    </location>
</feature>
<dbReference type="InterPro" id="IPR010290">
    <property type="entry name" value="TM_effector"/>
</dbReference>
<comment type="subcellular location">
    <subcellularLocation>
        <location evidence="1">Cell membrane</location>
        <topology evidence="1">Multi-pass membrane protein</topology>
    </subcellularLocation>
</comment>
<feature type="transmembrane region" description="Helical" evidence="8">
    <location>
        <begin position="263"/>
        <end position="284"/>
    </location>
</feature>
<feature type="transmembrane region" description="Helical" evidence="8">
    <location>
        <begin position="317"/>
        <end position="339"/>
    </location>
</feature>
<evidence type="ECO:0000313" key="10">
    <source>
        <dbReference type="EMBL" id="SUZ58330.1"/>
    </source>
</evidence>
<feature type="transmembrane region" description="Helical" evidence="8">
    <location>
        <begin position="148"/>
        <end position="166"/>
    </location>
</feature>